<evidence type="ECO:0000313" key="1">
    <source>
        <dbReference type="EMBL" id="GAG22738.1"/>
    </source>
</evidence>
<accession>X0WDW0</accession>
<name>X0WDW0_9ZZZZ</name>
<reference evidence="1" key="1">
    <citation type="journal article" date="2014" name="Front. Microbiol.">
        <title>High frequency of phylogenetically diverse reductive dehalogenase-homologous genes in deep subseafloor sedimentary metagenomes.</title>
        <authorList>
            <person name="Kawai M."/>
            <person name="Futagami T."/>
            <person name="Toyoda A."/>
            <person name="Takaki Y."/>
            <person name="Nishi S."/>
            <person name="Hori S."/>
            <person name="Arai W."/>
            <person name="Tsubouchi T."/>
            <person name="Morono Y."/>
            <person name="Uchiyama I."/>
            <person name="Ito T."/>
            <person name="Fujiyama A."/>
            <person name="Inagaki F."/>
            <person name="Takami H."/>
        </authorList>
    </citation>
    <scope>NUCLEOTIDE SEQUENCE</scope>
    <source>
        <strain evidence="1">Expedition CK06-06</strain>
    </source>
</reference>
<proteinExistence type="predicted"/>
<protein>
    <submittedName>
        <fullName evidence="1">Uncharacterized protein</fullName>
    </submittedName>
</protein>
<feature type="non-terminal residue" evidence="1">
    <location>
        <position position="1"/>
    </location>
</feature>
<dbReference type="AlphaFoldDB" id="X0WDW0"/>
<gene>
    <name evidence="1" type="ORF">S01H1_58835</name>
</gene>
<organism evidence="1">
    <name type="scientific">marine sediment metagenome</name>
    <dbReference type="NCBI Taxonomy" id="412755"/>
    <lineage>
        <taxon>unclassified sequences</taxon>
        <taxon>metagenomes</taxon>
        <taxon>ecological metagenomes</taxon>
    </lineage>
</organism>
<sequence>ASIAAVKAETALIVADTNELQTDDTPAAIAAVKAETALIVADTNELQTDDTPADIAAVNALVVALNDISTADVNAQVLDVLNVDVFVEPGQENPAATASLVTKISYLYKLMRNRIETTAALVSVYNDAGAVVDQKSTISDDGVTFVRDEFVTGP</sequence>
<comment type="caution">
    <text evidence="1">The sequence shown here is derived from an EMBL/GenBank/DDBJ whole genome shotgun (WGS) entry which is preliminary data.</text>
</comment>
<dbReference type="EMBL" id="BARS01038450">
    <property type="protein sequence ID" value="GAG22738.1"/>
    <property type="molecule type" value="Genomic_DNA"/>
</dbReference>